<dbReference type="InterPro" id="IPR012337">
    <property type="entry name" value="RNaseH-like_sf"/>
</dbReference>
<dbReference type="InterPro" id="IPR002156">
    <property type="entry name" value="RNaseH_domain"/>
</dbReference>
<proteinExistence type="predicted"/>
<evidence type="ECO:0000259" key="4">
    <source>
        <dbReference type="PROSITE" id="PS50879"/>
    </source>
</evidence>
<dbReference type="Gene3D" id="1.10.340.70">
    <property type="match status" value="1"/>
</dbReference>
<dbReference type="Pfam" id="PF17921">
    <property type="entry name" value="Integrase_H2C2"/>
    <property type="match status" value="1"/>
</dbReference>
<protein>
    <submittedName>
        <fullName evidence="6">Uncharacterized protein</fullName>
    </submittedName>
</protein>
<organism evidence="6">
    <name type="scientific">Fagus sylvatica</name>
    <name type="common">Beechnut</name>
    <dbReference type="NCBI Taxonomy" id="28930"/>
    <lineage>
        <taxon>Eukaryota</taxon>
        <taxon>Viridiplantae</taxon>
        <taxon>Streptophyta</taxon>
        <taxon>Embryophyta</taxon>
        <taxon>Tracheophyta</taxon>
        <taxon>Spermatophyta</taxon>
        <taxon>Magnoliopsida</taxon>
        <taxon>eudicotyledons</taxon>
        <taxon>Gunneridae</taxon>
        <taxon>Pentapetalae</taxon>
        <taxon>rosids</taxon>
        <taxon>fabids</taxon>
        <taxon>Fagales</taxon>
        <taxon>Fagaceae</taxon>
        <taxon>Fagus</taxon>
    </lineage>
</organism>
<dbReference type="SUPFAM" id="SSF56672">
    <property type="entry name" value="DNA/RNA polymerases"/>
    <property type="match status" value="1"/>
</dbReference>
<dbReference type="CDD" id="cd00303">
    <property type="entry name" value="retropepsin_like"/>
    <property type="match status" value="1"/>
</dbReference>
<feature type="domain" description="Reverse transcriptase" evidence="3">
    <location>
        <begin position="861"/>
        <end position="1040"/>
    </location>
</feature>
<feature type="compositionally biased region" description="Basic and acidic residues" evidence="2">
    <location>
        <begin position="148"/>
        <end position="165"/>
    </location>
</feature>
<evidence type="ECO:0000256" key="1">
    <source>
        <dbReference type="ARBA" id="ARBA00023172"/>
    </source>
</evidence>
<feature type="region of interest" description="Disordered" evidence="2">
    <location>
        <begin position="1"/>
        <end position="110"/>
    </location>
</feature>
<accession>A0A2N9FJX2</accession>
<feature type="compositionally biased region" description="Basic residues" evidence="2">
    <location>
        <begin position="209"/>
        <end position="220"/>
    </location>
</feature>
<feature type="compositionally biased region" description="Basic and acidic residues" evidence="2">
    <location>
        <begin position="123"/>
        <end position="136"/>
    </location>
</feature>
<dbReference type="EMBL" id="OIVN01001203">
    <property type="protein sequence ID" value="SPC91107.1"/>
    <property type="molecule type" value="Genomic_DNA"/>
</dbReference>
<dbReference type="PROSITE" id="PS50879">
    <property type="entry name" value="RNASE_H_1"/>
    <property type="match status" value="1"/>
</dbReference>
<dbReference type="InterPro" id="IPR041588">
    <property type="entry name" value="Integrase_H2C2"/>
</dbReference>
<dbReference type="Gene3D" id="3.30.70.270">
    <property type="match status" value="2"/>
</dbReference>
<evidence type="ECO:0000256" key="2">
    <source>
        <dbReference type="SAM" id="MobiDB-lite"/>
    </source>
</evidence>
<dbReference type="InterPro" id="IPR000477">
    <property type="entry name" value="RT_dom"/>
</dbReference>
<feature type="compositionally biased region" description="Low complexity" evidence="2">
    <location>
        <begin position="169"/>
        <end position="179"/>
    </location>
</feature>
<evidence type="ECO:0000259" key="3">
    <source>
        <dbReference type="PROSITE" id="PS50878"/>
    </source>
</evidence>
<dbReference type="SUPFAM" id="SSF50630">
    <property type="entry name" value="Acid proteases"/>
    <property type="match status" value="1"/>
</dbReference>
<evidence type="ECO:0000259" key="5">
    <source>
        <dbReference type="PROSITE" id="PS50994"/>
    </source>
</evidence>
<dbReference type="Pfam" id="PF13456">
    <property type="entry name" value="RVT_3"/>
    <property type="match status" value="1"/>
</dbReference>
<sequence length="1847" mass="207592">MSGIPSTSRRPPSVVVEEASSSRVSSGTSYRPSRGSRETRGTIDRVSAGGTSPNLSNRPHLRIPVPSQGLASRADEGATSRRLGPGQQNREVRRSLVYSTKSSQSQDSQELIAELRREILNLKQEAQGRKDKDQIPRKPRPTKRTHASQRENQDRTARSHGLRDEEFSETSSSPSESRSPTPPKIPKKSLNRGEPSRSRPPPYGGKSSPTRKHLVKRTARPGRQNAVWKALDLVSSSPFSREIEKAKMPERFPVPRFEIYNGRTDPVTHIGHYHQSMALSRNNDPLMCRLFPSSLGEVAMRWFNQLGARTIYSWDQLAEAFVGRFITNSRKRKEMGTLLTMKLEDNETLKDYSTRFWETYNDIETCGEEVAITTFKMGLPAESGLRQSLVKHPPRDIARLMYKIDQFVRIEEDGRGTLPVQITAQPKTVINRPAPRTGNPTKNLSAPKNYVAPTFRAFETVFKEPIYKVMAKIKKEPYFVRPPKMIGNPATRDANLYCSYHREKGHMTENCHLLKVHLEKLALEGHLDQYINTDLSVKRGVSQEVQQPSPSGIPSAGVIHVIHGPVCSAVCSASYRSKLQKASHLRKSFSTPDSAHFVPVYSVNKGGQEQVISFSDSDLRDVQLPHNDPLVVTLRIGNYDVQRVLIDQGSFAEIMYQDLYEKLGLQEAELSSFATPIFGFSGESTVPLGKTTLPVLVGPINLQTEFIVVKASSPYNAIMGRDWLHRMKAVPSTLHQKLRFPTADGVMELNGDQVAAKRQEDEEAVVTEQPEKVFFDPSTPESFFLLGSKLSPLDRQELLQTLIDNRDVFAWSVYDAPGVSPDLACHSLNIGPEHKPVVQRRRKLAPERATIVLEEVERLLASGAIREVQYPSWLSNTVVVKKKNGKWRVCIDFTDLNKACPKDPFPLPRIDQLVDSASRHARLSFLDAFQGYHQIPMNTADQEKTSFITPRGTYCYRVMPFGLKNAGATYQRMVTKMFGHMIGKTVEVYIDDMLIKSLQEGDHLADLRQVFDILRKDSLRLNASKCTFGVGSGKFLGHVVSRRGIEANPDQIAALVNLAEPRNIKQVQRLTGMIAALGRFIARSADKCKPFFRLLSKRSRFVWDEECSAAFQAIKAYLSTPPCLSIPSPGEPLFLYVAVSDHAVSAVLVRELEQEQRPVFFVSKAMDEAELRYLPLEKAALALLHAAKKLPHYFQSSTVTVLSDLPLKMLLQRSDFTGRITRWGVHLGSLGVEYKPRTAIKGQILAEFLAEFQCDPSNPTLSVPTETQPDVEGGNWKLFVDGASNSKGSGAGIVLVSPEGLVLEQAVRLKFSASNNEAEYEAMLIGLKTAKKLGANHLRVFCDSQLVANQISGEYQAKDDRMSAYVTIALTLLSEFESTQVAQIRREHNSHADVLAKLATALETDVQRTVCIETLDQPSFQDKGVSVLSISSRPCWMDPILDYLIDSRLPEGAKEAKVVKRKAPRFWVSKERLLYRRSFTGPYLLCVHPDKVEDFLFEIHEGVCGSHTGGRSLAHRAISQGYWWPYMQADALKYVQRCDKCQRFAPMIHQPARELNPLSSPWPFAQWGLDIVGPLPRAPGNKKFMIAATDYFTKWVEAEPLSNIRDVDAKRFLWKNIITRFGIPWAVISDNGTQFDSRLFKGFCSELGVRNFFSSPGYPQSNGQAEVSNKVILSGIKRKLEAAKGKWVEELPSILWAYRTTVRKSTNETPFALAYGVEAVIPLEIGMPTIRTTEFDVQTNEDSLLKDLDLVEEKRDSAIVRLAAYQHRLRREHNKNVKTRVFQVGDLVLRKIMANTKNPNEGKLGPNWEGPYRVLSQVGHGAYRLEDMEGKPVPRPWNTCNLRKYFF</sequence>
<dbReference type="Pfam" id="PF03732">
    <property type="entry name" value="Retrotrans_gag"/>
    <property type="match status" value="1"/>
</dbReference>
<dbReference type="PANTHER" id="PTHR48475:SF2">
    <property type="entry name" value="RIBONUCLEASE H"/>
    <property type="match status" value="1"/>
</dbReference>
<gene>
    <name evidence="6" type="ORF">FSB_LOCUS18989</name>
</gene>
<dbReference type="InterPro" id="IPR043128">
    <property type="entry name" value="Rev_trsase/Diguanyl_cyclase"/>
</dbReference>
<feature type="domain" description="Integrase catalytic" evidence="5">
    <location>
        <begin position="1553"/>
        <end position="1718"/>
    </location>
</feature>
<feature type="compositionally biased region" description="Basic residues" evidence="2">
    <location>
        <begin position="137"/>
        <end position="147"/>
    </location>
</feature>
<dbReference type="Pfam" id="PF17919">
    <property type="entry name" value="RT_RNaseH_2"/>
    <property type="match status" value="1"/>
</dbReference>
<dbReference type="PROSITE" id="PS50878">
    <property type="entry name" value="RT_POL"/>
    <property type="match status" value="1"/>
</dbReference>
<dbReference type="Pfam" id="PF00078">
    <property type="entry name" value="RVT_1"/>
    <property type="match status" value="1"/>
</dbReference>
<dbReference type="InterPro" id="IPR036397">
    <property type="entry name" value="RNaseH_sf"/>
</dbReference>
<feature type="domain" description="RNase H type-1" evidence="4">
    <location>
        <begin position="1272"/>
        <end position="1401"/>
    </location>
</feature>
<feature type="compositionally biased region" description="Low complexity" evidence="2">
    <location>
        <begin position="10"/>
        <end position="33"/>
    </location>
</feature>
<dbReference type="Gene3D" id="3.10.10.10">
    <property type="entry name" value="HIV Type 1 Reverse Transcriptase, subunit A, domain 1"/>
    <property type="match status" value="1"/>
</dbReference>
<dbReference type="InterPro" id="IPR041577">
    <property type="entry name" value="RT_RNaseH_2"/>
</dbReference>
<name>A0A2N9FJX2_FAGSY</name>
<evidence type="ECO:0000313" key="6">
    <source>
        <dbReference type="EMBL" id="SPC91107.1"/>
    </source>
</evidence>
<dbReference type="SUPFAM" id="SSF53098">
    <property type="entry name" value="Ribonuclease H-like"/>
    <property type="match status" value="2"/>
</dbReference>
<dbReference type="GO" id="GO:0003676">
    <property type="term" value="F:nucleic acid binding"/>
    <property type="evidence" value="ECO:0007669"/>
    <property type="project" value="InterPro"/>
</dbReference>
<dbReference type="GO" id="GO:0006310">
    <property type="term" value="P:DNA recombination"/>
    <property type="evidence" value="ECO:0007669"/>
    <property type="project" value="UniProtKB-KW"/>
</dbReference>
<dbReference type="GO" id="GO:0004523">
    <property type="term" value="F:RNA-DNA hybrid ribonuclease activity"/>
    <property type="evidence" value="ECO:0007669"/>
    <property type="project" value="InterPro"/>
</dbReference>
<dbReference type="CDD" id="cd09279">
    <property type="entry name" value="RNase_HI_like"/>
    <property type="match status" value="1"/>
</dbReference>
<feature type="compositionally biased region" description="Polar residues" evidence="2">
    <location>
        <begin position="97"/>
        <end position="109"/>
    </location>
</feature>
<feature type="region of interest" description="Disordered" evidence="2">
    <location>
        <begin position="123"/>
        <end position="222"/>
    </location>
</feature>
<reference evidence="6" key="1">
    <citation type="submission" date="2018-02" db="EMBL/GenBank/DDBJ databases">
        <authorList>
            <person name="Cohen D.B."/>
            <person name="Kent A.D."/>
        </authorList>
    </citation>
    <scope>NUCLEOTIDE SEQUENCE</scope>
</reference>
<dbReference type="InterPro" id="IPR005162">
    <property type="entry name" value="Retrotrans_gag_dom"/>
</dbReference>
<dbReference type="Pfam" id="PF00665">
    <property type="entry name" value="rve"/>
    <property type="match status" value="1"/>
</dbReference>
<dbReference type="GO" id="GO:0015074">
    <property type="term" value="P:DNA integration"/>
    <property type="evidence" value="ECO:0007669"/>
    <property type="project" value="InterPro"/>
</dbReference>
<dbReference type="Gene3D" id="3.30.420.10">
    <property type="entry name" value="Ribonuclease H-like superfamily/Ribonuclease H"/>
    <property type="match status" value="2"/>
</dbReference>
<dbReference type="InterPro" id="IPR043502">
    <property type="entry name" value="DNA/RNA_pol_sf"/>
</dbReference>
<dbReference type="Gene3D" id="2.40.70.10">
    <property type="entry name" value="Acid Proteases"/>
    <property type="match status" value="1"/>
</dbReference>
<dbReference type="InterPro" id="IPR001584">
    <property type="entry name" value="Integrase_cat-core"/>
</dbReference>
<dbReference type="Gene3D" id="3.10.20.370">
    <property type="match status" value="1"/>
</dbReference>
<dbReference type="PANTHER" id="PTHR48475">
    <property type="entry name" value="RIBONUCLEASE H"/>
    <property type="match status" value="1"/>
</dbReference>
<dbReference type="PROSITE" id="PS50994">
    <property type="entry name" value="INTEGRASE"/>
    <property type="match status" value="1"/>
</dbReference>
<dbReference type="InterPro" id="IPR021109">
    <property type="entry name" value="Peptidase_aspartic_dom_sf"/>
</dbReference>
<dbReference type="CDD" id="cd01647">
    <property type="entry name" value="RT_LTR"/>
    <property type="match status" value="1"/>
</dbReference>
<keyword evidence="1" id="KW-0233">DNA recombination</keyword>